<gene>
    <name evidence="1" type="ORF">I596_2314</name>
</gene>
<evidence type="ECO:0000313" key="1">
    <source>
        <dbReference type="EMBL" id="ANB18324.1"/>
    </source>
</evidence>
<organism evidence="1 2">
    <name type="scientific">Dokdonella koreensis DS-123</name>
    <dbReference type="NCBI Taxonomy" id="1300342"/>
    <lineage>
        <taxon>Bacteria</taxon>
        <taxon>Pseudomonadati</taxon>
        <taxon>Pseudomonadota</taxon>
        <taxon>Gammaproteobacteria</taxon>
        <taxon>Lysobacterales</taxon>
        <taxon>Rhodanobacteraceae</taxon>
        <taxon>Dokdonella</taxon>
    </lineage>
</organism>
<accession>A0A160DVF0</accession>
<sequence>MNLKGIEMKRFVRKVLVVMAALLLALPVLAKDVRDGKLSVEPARDDRFSVSGFTMGKAELYGYLSELKSSEGLRTIVLKRSKKASEAQLRALGSIARALEIEAVDTDGVDLRQQGAQP</sequence>
<dbReference type="AlphaFoldDB" id="A0A160DVF0"/>
<dbReference type="KEGG" id="dko:I596_2314"/>
<evidence type="ECO:0000313" key="2">
    <source>
        <dbReference type="Proteomes" id="UP000076830"/>
    </source>
</evidence>
<reference evidence="1 2" key="1">
    <citation type="submission" date="2016-04" db="EMBL/GenBank/DDBJ databases">
        <title>Complete genome sequence of Dokdonella koreensis DS-123T.</title>
        <authorList>
            <person name="Kim J.F."/>
            <person name="Lee H."/>
            <person name="Kwak M.-J."/>
        </authorList>
    </citation>
    <scope>NUCLEOTIDE SEQUENCE [LARGE SCALE GENOMIC DNA]</scope>
    <source>
        <strain evidence="1 2">DS-123</strain>
    </source>
</reference>
<protein>
    <submittedName>
        <fullName evidence="1">Uncharacterized protein</fullName>
    </submittedName>
</protein>
<name>A0A160DVF0_9GAMM</name>
<dbReference type="STRING" id="1300342.I596_2314"/>
<proteinExistence type="predicted"/>
<keyword evidence="2" id="KW-1185">Reference proteome</keyword>
<dbReference type="Proteomes" id="UP000076830">
    <property type="component" value="Chromosome"/>
</dbReference>
<dbReference type="EMBL" id="CP015249">
    <property type="protein sequence ID" value="ANB18324.1"/>
    <property type="molecule type" value="Genomic_DNA"/>
</dbReference>